<dbReference type="InParanoid" id="A0A6J2X7J1"/>
<organism evidence="14 15">
    <name type="scientific">Sitophilus oryzae</name>
    <name type="common">Rice weevil</name>
    <name type="synonym">Curculio oryzae</name>
    <dbReference type="NCBI Taxonomy" id="7048"/>
    <lineage>
        <taxon>Eukaryota</taxon>
        <taxon>Metazoa</taxon>
        <taxon>Ecdysozoa</taxon>
        <taxon>Arthropoda</taxon>
        <taxon>Hexapoda</taxon>
        <taxon>Insecta</taxon>
        <taxon>Pterygota</taxon>
        <taxon>Neoptera</taxon>
        <taxon>Endopterygota</taxon>
        <taxon>Coleoptera</taxon>
        <taxon>Polyphaga</taxon>
        <taxon>Cucujiformia</taxon>
        <taxon>Curculionidae</taxon>
        <taxon>Dryophthorinae</taxon>
        <taxon>Sitophilus</taxon>
    </lineage>
</organism>
<dbReference type="KEGG" id="soy:115875795"/>
<dbReference type="Pfam" id="PF10243">
    <property type="entry name" value="MIP-T3"/>
    <property type="match status" value="1"/>
</dbReference>
<accession>A0A6J2X7J1</accession>
<keyword evidence="5 10" id="KW-0175">Coiled coil</keyword>
<reference evidence="15" key="1">
    <citation type="submission" date="2025-08" db="UniProtKB">
        <authorList>
            <consortium name="RefSeq"/>
        </authorList>
    </citation>
    <scope>IDENTIFICATION</scope>
    <source>
        <tissue evidence="15">Gonads</tissue>
    </source>
</reference>
<dbReference type="RefSeq" id="XP_030747157.1">
    <property type="nucleotide sequence ID" value="XM_030891297.1"/>
</dbReference>
<keyword evidence="6" id="KW-0206">Cytoskeleton</keyword>
<dbReference type="AlphaFoldDB" id="A0A6J2X7J1"/>
<dbReference type="InterPro" id="IPR018799">
    <property type="entry name" value="TRAF3IP1"/>
</dbReference>
<feature type="compositionally biased region" description="Low complexity" evidence="11">
    <location>
        <begin position="165"/>
        <end position="174"/>
    </location>
</feature>
<dbReference type="InterPro" id="IPR040468">
    <property type="entry name" value="TRAF3IP1_N"/>
</dbReference>
<dbReference type="GeneID" id="115875795"/>
<dbReference type="GO" id="GO:0070507">
    <property type="term" value="P:regulation of microtubule cytoskeleton organization"/>
    <property type="evidence" value="ECO:0007669"/>
    <property type="project" value="TreeGrafter"/>
</dbReference>
<comment type="similarity">
    <text evidence="8">Belongs to the TRAF3IP1 family.</text>
</comment>
<evidence type="ECO:0000256" key="7">
    <source>
        <dbReference type="ARBA" id="ARBA00023273"/>
    </source>
</evidence>
<proteinExistence type="inferred from homology"/>
<evidence type="ECO:0000256" key="3">
    <source>
        <dbReference type="ARBA" id="ARBA00022490"/>
    </source>
</evidence>
<evidence type="ECO:0000256" key="10">
    <source>
        <dbReference type="SAM" id="Coils"/>
    </source>
</evidence>
<dbReference type="InterPro" id="IPR042576">
    <property type="entry name" value="TRAF3IP1_N_sf"/>
</dbReference>
<feature type="compositionally biased region" description="Basic and acidic residues" evidence="11">
    <location>
        <begin position="295"/>
        <end position="308"/>
    </location>
</feature>
<gene>
    <name evidence="15" type="primary">LOC115875795</name>
</gene>
<comment type="subcellular location">
    <subcellularLocation>
        <location evidence="2">Cytoplasm</location>
        <location evidence="2">Cytoskeleton</location>
        <location evidence="2">Cilium axoneme</location>
    </subcellularLocation>
    <subcellularLocation>
        <location evidence="1">Cytoplasm</location>
        <location evidence="1">Cytoskeleton</location>
        <location evidence="1">Cilium basal body</location>
    </subcellularLocation>
</comment>
<dbReference type="GO" id="GO:0008017">
    <property type="term" value="F:microtubule binding"/>
    <property type="evidence" value="ECO:0007669"/>
    <property type="project" value="InterPro"/>
</dbReference>
<dbReference type="GO" id="GO:0042073">
    <property type="term" value="P:intraciliary transport"/>
    <property type="evidence" value="ECO:0007669"/>
    <property type="project" value="TreeGrafter"/>
</dbReference>
<dbReference type="GO" id="GO:0048513">
    <property type="term" value="P:animal organ development"/>
    <property type="evidence" value="ECO:0007669"/>
    <property type="project" value="UniProtKB-ARBA"/>
</dbReference>
<keyword evidence="7" id="KW-0966">Cell projection</keyword>
<evidence type="ECO:0000256" key="4">
    <source>
        <dbReference type="ARBA" id="ARBA00022794"/>
    </source>
</evidence>
<feature type="compositionally biased region" description="Low complexity" evidence="11">
    <location>
        <begin position="329"/>
        <end position="352"/>
    </location>
</feature>
<keyword evidence="14" id="KW-1185">Reference proteome</keyword>
<name>A0A6J2X7J1_SITOR</name>
<dbReference type="FunCoup" id="A0A6J2X7J1">
    <property type="interactions" value="79"/>
</dbReference>
<feature type="region of interest" description="Disordered" evidence="11">
    <location>
        <begin position="142"/>
        <end position="364"/>
    </location>
</feature>
<feature type="coiled-coil region" evidence="10">
    <location>
        <begin position="510"/>
        <end position="537"/>
    </location>
</feature>
<evidence type="ECO:0000256" key="11">
    <source>
        <dbReference type="SAM" id="MobiDB-lite"/>
    </source>
</evidence>
<evidence type="ECO:0000256" key="1">
    <source>
        <dbReference type="ARBA" id="ARBA00004120"/>
    </source>
</evidence>
<feature type="compositionally biased region" description="Basic and acidic residues" evidence="11">
    <location>
        <begin position="249"/>
        <end position="270"/>
    </location>
</feature>
<dbReference type="OrthoDB" id="10258914at2759"/>
<feature type="compositionally biased region" description="Basic residues" evidence="11">
    <location>
        <begin position="197"/>
        <end position="206"/>
    </location>
</feature>
<dbReference type="GO" id="GO:0030992">
    <property type="term" value="C:intraciliary transport particle B"/>
    <property type="evidence" value="ECO:0007669"/>
    <property type="project" value="TreeGrafter"/>
</dbReference>
<feature type="domain" description="TRAF3-interacting protein 1 N-terminal" evidence="12">
    <location>
        <begin position="9"/>
        <end position="118"/>
    </location>
</feature>
<dbReference type="GO" id="GO:0036064">
    <property type="term" value="C:ciliary basal body"/>
    <property type="evidence" value="ECO:0007669"/>
    <property type="project" value="TreeGrafter"/>
</dbReference>
<dbReference type="GO" id="GO:0060271">
    <property type="term" value="P:cilium assembly"/>
    <property type="evidence" value="ECO:0007669"/>
    <property type="project" value="TreeGrafter"/>
</dbReference>
<dbReference type="FunFam" id="1.10.418.50:FF:000001">
    <property type="entry name" value="TRAF3-interacting protein 1 isoform X1"/>
    <property type="match status" value="1"/>
</dbReference>
<keyword evidence="3" id="KW-0963">Cytoplasm</keyword>
<evidence type="ECO:0000259" key="12">
    <source>
        <dbReference type="Pfam" id="PF10243"/>
    </source>
</evidence>
<evidence type="ECO:0000259" key="13">
    <source>
        <dbReference type="Pfam" id="PF17749"/>
    </source>
</evidence>
<evidence type="ECO:0000256" key="6">
    <source>
        <dbReference type="ARBA" id="ARBA00023212"/>
    </source>
</evidence>
<dbReference type="InterPro" id="IPR041476">
    <property type="entry name" value="TRAF3IP1_C"/>
</dbReference>
<evidence type="ECO:0000256" key="5">
    <source>
        <dbReference type="ARBA" id="ARBA00023054"/>
    </source>
</evidence>
<feature type="compositionally biased region" description="Polar residues" evidence="11">
    <location>
        <begin position="215"/>
        <end position="233"/>
    </location>
</feature>
<evidence type="ECO:0000256" key="2">
    <source>
        <dbReference type="ARBA" id="ARBA00004430"/>
    </source>
</evidence>
<sequence length="552" mass="62246">MSEVNVEIITKTQKSMGKYVKKPVLTEKLLSKPPFRFLHDIIKAVIRDTGFLNGLFTENELNYEKVKDKEAKVVFLTKLIEAVKHLSKTDLKVRPSKIVAGLEPTETNIFLQTIAKCIDMKIDTTEYVFKVNSGKLAKENPVKKSLQIEKDKTKNKDKKNKDNSINKSKKVSSNETPKSIDRTKDSSRTSNKDKPNKSIKLKKKSSSPKEDSGKVLQTDNNVAKEITNTIQSEVNDDETNSRPPNIDNEALRDDSVEQKETSDQVLKENLEIQPTFSDARITSAGLARPKSARPKSGDRLLPDKKKNENVSQILESGPTEMKVFPSGTPKRPSSSLRPPSVRPSSARPGAPRLRPDSALPSNEPVAMGNIKVIIENVPDDEDTVIIQNAPEDEEDNNIASSDLLNVSGENKGQLVEQILEQIQEEGSKRKVEIDWEHDELRGKDATTKEVTQLRSLIQSLTKTANPLGKLMNYLHEDLDAMHNELQTWTNTKKQLYSEIEKQKKSCMEFSKPLIAKLEHLKEEIKKQEREITLVRSTILKNEQRLSELLGNK</sequence>
<feature type="compositionally biased region" description="Basic and acidic residues" evidence="11">
    <location>
        <begin position="142"/>
        <end position="164"/>
    </location>
</feature>
<dbReference type="Proteomes" id="UP000504635">
    <property type="component" value="Unplaced"/>
</dbReference>
<dbReference type="PANTHER" id="PTHR31363">
    <property type="entry name" value="TRAF3-INTERACTING PROTEIN 1"/>
    <property type="match status" value="1"/>
</dbReference>
<dbReference type="GO" id="GO:0005930">
    <property type="term" value="C:axoneme"/>
    <property type="evidence" value="ECO:0007669"/>
    <property type="project" value="UniProtKB-SubCell"/>
</dbReference>
<feature type="compositionally biased region" description="Basic and acidic residues" evidence="11">
    <location>
        <begin position="178"/>
        <end position="196"/>
    </location>
</feature>
<dbReference type="Pfam" id="PF17749">
    <property type="entry name" value="MIP-T3_C"/>
    <property type="match status" value="1"/>
</dbReference>
<dbReference type="CTD" id="41739"/>
<evidence type="ECO:0000313" key="15">
    <source>
        <dbReference type="RefSeq" id="XP_030747157.1"/>
    </source>
</evidence>
<keyword evidence="4" id="KW-0970">Cilium biogenesis/degradation</keyword>
<feature type="domain" description="TRAF3-interacting protein 1 C-terminal" evidence="13">
    <location>
        <begin position="408"/>
        <end position="549"/>
    </location>
</feature>
<dbReference type="PANTHER" id="PTHR31363:SF0">
    <property type="entry name" value="TRAF3-INTERACTING PROTEIN 1"/>
    <property type="match status" value="1"/>
</dbReference>
<protein>
    <recommendedName>
        <fullName evidence="9">TRAF3-interacting protein 1</fullName>
    </recommendedName>
</protein>
<dbReference type="GO" id="GO:0048731">
    <property type="term" value="P:system development"/>
    <property type="evidence" value="ECO:0007669"/>
    <property type="project" value="UniProtKB-ARBA"/>
</dbReference>
<evidence type="ECO:0000313" key="14">
    <source>
        <dbReference type="Proteomes" id="UP000504635"/>
    </source>
</evidence>
<evidence type="ECO:0000256" key="8">
    <source>
        <dbReference type="ARBA" id="ARBA00043971"/>
    </source>
</evidence>
<dbReference type="Gene3D" id="1.10.418.50">
    <property type="entry name" value="Microtubule-binding protein MIP-T3"/>
    <property type="match status" value="1"/>
</dbReference>
<evidence type="ECO:0000256" key="9">
    <source>
        <dbReference type="ARBA" id="ARBA00070492"/>
    </source>
</evidence>